<dbReference type="GO" id="GO:0015036">
    <property type="term" value="F:disulfide oxidoreductase activity"/>
    <property type="evidence" value="ECO:0007669"/>
    <property type="project" value="InterPro"/>
</dbReference>
<sequence length="189" mass="20781">MSQKNKTWLFLLPLLVFAGVLVMLYGRLGKPTDVQMNTALERSVPTFSLPMLSDTSIILTNEQLPKEPYLLNVWGSWCPTCVAEHPMLMQLSQQGVTMVGVNYRDDLSDALGYLNDHGDPFVLSIQDGDGTLALDLGLTGAPETFVVDGDGIIRQHILGEVAKANWSARIQPCLQALQTKANNLHEVCQ</sequence>
<evidence type="ECO:0000256" key="4">
    <source>
        <dbReference type="ARBA" id="ARBA00023157"/>
    </source>
</evidence>
<dbReference type="InterPro" id="IPR013740">
    <property type="entry name" value="Redoxin"/>
</dbReference>
<dbReference type="OrthoDB" id="9799347at2"/>
<protein>
    <submittedName>
        <fullName evidence="7">Thiol:disulfide interchange protein</fullName>
    </submittedName>
</protein>
<dbReference type="InterPro" id="IPR017937">
    <property type="entry name" value="Thioredoxin_CS"/>
</dbReference>
<dbReference type="Gene3D" id="3.40.30.10">
    <property type="entry name" value="Glutaredoxin"/>
    <property type="match status" value="1"/>
</dbReference>
<dbReference type="PANTHER" id="PTHR42852">
    <property type="entry name" value="THIOL:DISULFIDE INTERCHANGE PROTEIN DSBE"/>
    <property type="match status" value="1"/>
</dbReference>
<keyword evidence="8" id="KW-1185">Reference proteome</keyword>
<dbReference type="STRING" id="90241.B0682_00470"/>
<evidence type="ECO:0000256" key="1">
    <source>
        <dbReference type="ARBA" id="ARBA00004383"/>
    </source>
</evidence>
<dbReference type="PROSITE" id="PS51352">
    <property type="entry name" value="THIOREDOXIN_2"/>
    <property type="match status" value="1"/>
</dbReference>
<dbReference type="InterPro" id="IPR036249">
    <property type="entry name" value="Thioredoxin-like_sf"/>
</dbReference>
<gene>
    <name evidence="7" type="ORF">B0682_00470</name>
</gene>
<keyword evidence="5" id="KW-0676">Redox-active center</keyword>
<name>A0A1T0CK54_9GAMM</name>
<dbReference type="PROSITE" id="PS00194">
    <property type="entry name" value="THIOREDOXIN_1"/>
    <property type="match status" value="1"/>
</dbReference>
<dbReference type="SUPFAM" id="SSF52833">
    <property type="entry name" value="Thioredoxin-like"/>
    <property type="match status" value="1"/>
</dbReference>
<accession>A0A1T0CK54</accession>
<dbReference type="RefSeq" id="WP_078306149.1">
    <property type="nucleotide sequence ID" value="NZ_CP147511.1"/>
</dbReference>
<dbReference type="CDD" id="cd03010">
    <property type="entry name" value="TlpA_like_DsbE"/>
    <property type="match status" value="1"/>
</dbReference>
<comment type="similarity">
    <text evidence="2">Belongs to the thioredoxin family. DsbE subfamily.</text>
</comment>
<evidence type="ECO:0000256" key="5">
    <source>
        <dbReference type="ARBA" id="ARBA00023284"/>
    </source>
</evidence>
<organism evidence="7 8">
    <name type="scientific">Lwoffella lincolnii</name>
    <dbReference type="NCBI Taxonomy" id="90241"/>
    <lineage>
        <taxon>Bacteria</taxon>
        <taxon>Pseudomonadati</taxon>
        <taxon>Pseudomonadota</taxon>
        <taxon>Gammaproteobacteria</taxon>
        <taxon>Moraxellales</taxon>
        <taxon>Moraxellaceae</taxon>
        <taxon>Lwoffella</taxon>
    </lineage>
</organism>
<evidence type="ECO:0000256" key="3">
    <source>
        <dbReference type="ARBA" id="ARBA00022748"/>
    </source>
</evidence>
<dbReference type="AlphaFoldDB" id="A0A1T0CK54"/>
<evidence type="ECO:0000313" key="7">
    <source>
        <dbReference type="EMBL" id="OOS22736.1"/>
    </source>
</evidence>
<dbReference type="EMBL" id="MUYT01000001">
    <property type="protein sequence ID" value="OOS22736.1"/>
    <property type="molecule type" value="Genomic_DNA"/>
</dbReference>
<proteinExistence type="inferred from homology"/>
<keyword evidence="3" id="KW-0201">Cytochrome c-type biogenesis</keyword>
<comment type="caution">
    <text evidence="7">The sequence shown here is derived from an EMBL/GenBank/DDBJ whole genome shotgun (WGS) entry which is preliminary data.</text>
</comment>
<evidence type="ECO:0000313" key="8">
    <source>
        <dbReference type="Proteomes" id="UP000191094"/>
    </source>
</evidence>
<reference evidence="7 8" key="1">
    <citation type="submission" date="2017-02" db="EMBL/GenBank/DDBJ databases">
        <title>Draft genome sequence of Moraxella lincolnii CCUG 9405T type strain.</title>
        <authorList>
            <person name="Salva-Serra F."/>
            <person name="Engstrom-Jakobsson H."/>
            <person name="Thorell K."/>
            <person name="Jaen-Luchoro D."/>
            <person name="Gonzales-Siles L."/>
            <person name="Karlsson R."/>
            <person name="Yazdan S."/>
            <person name="Boulund F."/>
            <person name="Johnning A."/>
            <person name="Engstrand L."/>
            <person name="Kristiansson E."/>
            <person name="Moore E."/>
        </authorList>
    </citation>
    <scope>NUCLEOTIDE SEQUENCE [LARGE SCALE GENOMIC DNA]</scope>
    <source>
        <strain evidence="7 8">CCUG 9405</strain>
    </source>
</reference>
<dbReference type="NCBIfam" id="TIGR00385">
    <property type="entry name" value="dsbE"/>
    <property type="match status" value="1"/>
</dbReference>
<dbReference type="Proteomes" id="UP000191094">
    <property type="component" value="Unassembled WGS sequence"/>
</dbReference>
<evidence type="ECO:0000256" key="2">
    <source>
        <dbReference type="ARBA" id="ARBA00007758"/>
    </source>
</evidence>
<evidence type="ECO:0000259" key="6">
    <source>
        <dbReference type="PROSITE" id="PS51352"/>
    </source>
</evidence>
<dbReference type="GO" id="GO:0005886">
    <property type="term" value="C:plasma membrane"/>
    <property type="evidence" value="ECO:0007669"/>
    <property type="project" value="UniProtKB-SubCell"/>
</dbReference>
<keyword evidence="4" id="KW-1015">Disulfide bond</keyword>
<dbReference type="InterPro" id="IPR013766">
    <property type="entry name" value="Thioredoxin_domain"/>
</dbReference>
<dbReference type="InterPro" id="IPR050553">
    <property type="entry name" value="Thioredoxin_ResA/DsbE_sf"/>
</dbReference>
<dbReference type="GO" id="GO:0030288">
    <property type="term" value="C:outer membrane-bounded periplasmic space"/>
    <property type="evidence" value="ECO:0007669"/>
    <property type="project" value="InterPro"/>
</dbReference>
<feature type="domain" description="Thioredoxin" evidence="6">
    <location>
        <begin position="38"/>
        <end position="179"/>
    </location>
</feature>
<dbReference type="PANTHER" id="PTHR42852:SF6">
    <property type="entry name" value="THIOL:DISULFIDE INTERCHANGE PROTEIN DSBE"/>
    <property type="match status" value="1"/>
</dbReference>
<dbReference type="InterPro" id="IPR004799">
    <property type="entry name" value="Periplasmic_diS_OxRdtase_DsbE"/>
</dbReference>
<dbReference type="Pfam" id="PF08534">
    <property type="entry name" value="Redoxin"/>
    <property type="match status" value="1"/>
</dbReference>
<comment type="subcellular location">
    <subcellularLocation>
        <location evidence="1">Cell inner membrane</location>
        <topology evidence="1">Single-pass membrane protein</topology>
        <orientation evidence="1">Periplasmic side</orientation>
    </subcellularLocation>
</comment>
<dbReference type="GO" id="GO:0017004">
    <property type="term" value="P:cytochrome complex assembly"/>
    <property type="evidence" value="ECO:0007669"/>
    <property type="project" value="UniProtKB-KW"/>
</dbReference>